<protein>
    <submittedName>
        <fullName evidence="2">Uncharacterized protein</fullName>
    </submittedName>
</protein>
<dbReference type="RefSeq" id="WP_025659101.1">
    <property type="nucleotide sequence ID" value="NZ_JBBNAS010000335.1"/>
</dbReference>
<keyword evidence="1" id="KW-0812">Transmembrane</keyword>
<keyword evidence="3" id="KW-1185">Reference proteome</keyword>
<gene>
    <name evidence="2" type="ORF">AS026_36315</name>
</gene>
<sequence length="98" mass="11022">MTEAHDTTGKPAAKRFGIDHTTGRLILGSVSFPFPRSRLARMSIGVVLILGGFLGFLPVLGFWMLPLGFLILSHDLPLVRRMRRRLSVWWKKGRKPAP</sequence>
<feature type="transmembrane region" description="Helical" evidence="1">
    <location>
        <begin position="44"/>
        <end position="72"/>
    </location>
</feature>
<evidence type="ECO:0000313" key="3">
    <source>
        <dbReference type="Proteomes" id="UP000068164"/>
    </source>
</evidence>
<evidence type="ECO:0000256" key="1">
    <source>
        <dbReference type="SAM" id="Phobius"/>
    </source>
</evidence>
<dbReference type="AlphaFoldDB" id="A0A120FNT6"/>
<proteinExistence type="predicted"/>
<organism evidence="2 3">
    <name type="scientific">Rhizobium altiplani</name>
    <dbReference type="NCBI Taxonomy" id="1864509"/>
    <lineage>
        <taxon>Bacteria</taxon>
        <taxon>Pseudomonadati</taxon>
        <taxon>Pseudomonadota</taxon>
        <taxon>Alphaproteobacteria</taxon>
        <taxon>Hyphomicrobiales</taxon>
        <taxon>Rhizobiaceae</taxon>
        <taxon>Rhizobium/Agrobacterium group</taxon>
        <taxon>Rhizobium</taxon>
    </lineage>
</organism>
<keyword evidence="1" id="KW-0472">Membrane</keyword>
<dbReference type="EMBL" id="LNCD01000049">
    <property type="protein sequence ID" value="KWV55926.1"/>
    <property type="molecule type" value="Genomic_DNA"/>
</dbReference>
<keyword evidence="1" id="KW-1133">Transmembrane helix</keyword>
<reference evidence="2 3" key="1">
    <citation type="submission" date="2015-11" db="EMBL/GenBank/DDBJ databases">
        <title>Draft Genome Sequence of the Strain BR 10423 (Rhizobium sp.) isolated from nodules of Mimosa pudica.</title>
        <authorList>
            <person name="Barauna A.C."/>
            <person name="Zilli J.E."/>
            <person name="Simoes-Araujo J.L."/>
            <person name="Reis V.M."/>
            <person name="James E.K."/>
            <person name="Reis F.B.Jr."/>
            <person name="Rouws L.F."/>
            <person name="Passos S.R."/>
            <person name="Gois S.R."/>
        </authorList>
    </citation>
    <scope>NUCLEOTIDE SEQUENCE [LARGE SCALE GENOMIC DNA]</scope>
    <source>
        <strain evidence="2 3">BR10423</strain>
    </source>
</reference>
<evidence type="ECO:0000313" key="2">
    <source>
        <dbReference type="EMBL" id="KWV55926.1"/>
    </source>
</evidence>
<dbReference type="Proteomes" id="UP000068164">
    <property type="component" value="Unassembled WGS sequence"/>
</dbReference>
<accession>A0A120FNT6</accession>
<comment type="caution">
    <text evidence="2">The sequence shown here is derived from an EMBL/GenBank/DDBJ whole genome shotgun (WGS) entry which is preliminary data.</text>
</comment>
<name>A0A120FNT6_9HYPH</name>